<comment type="caution">
    <text evidence="7">The sequence shown here is derived from an EMBL/GenBank/DDBJ whole genome shotgun (WGS) entry which is preliminary data.</text>
</comment>
<dbReference type="InterPro" id="IPR002491">
    <property type="entry name" value="ABC_transptr_periplasmic_BD"/>
</dbReference>
<dbReference type="GO" id="GO:0030288">
    <property type="term" value="C:outer membrane-bounded periplasmic space"/>
    <property type="evidence" value="ECO:0007669"/>
    <property type="project" value="TreeGrafter"/>
</dbReference>
<gene>
    <name evidence="7" type="primary">yfiY</name>
    <name evidence="7" type="ORF">RS86_00588</name>
</gene>
<proteinExistence type="inferred from homology"/>
<keyword evidence="7" id="KW-0449">Lipoprotein</keyword>
<dbReference type="InterPro" id="IPR051313">
    <property type="entry name" value="Bact_iron-sidero_bind"/>
</dbReference>
<dbReference type="RefSeq" id="WP_045270714.1">
    <property type="nucleotide sequence ID" value="NZ_JYIX01000024.1"/>
</dbReference>
<dbReference type="AlphaFoldDB" id="A0A0F0LSI0"/>
<dbReference type="GO" id="GO:1901678">
    <property type="term" value="P:iron coordination entity transport"/>
    <property type="evidence" value="ECO:0007669"/>
    <property type="project" value="UniProtKB-ARBA"/>
</dbReference>
<evidence type="ECO:0000256" key="4">
    <source>
        <dbReference type="ARBA" id="ARBA00022729"/>
    </source>
</evidence>
<accession>A0A0F0LSI0</accession>
<dbReference type="SUPFAM" id="SSF53807">
    <property type="entry name" value="Helical backbone' metal receptor"/>
    <property type="match status" value="1"/>
</dbReference>
<organism evidence="7 8">
    <name type="scientific">Microbacterium azadirachtae</name>
    <dbReference type="NCBI Taxonomy" id="582680"/>
    <lineage>
        <taxon>Bacteria</taxon>
        <taxon>Bacillati</taxon>
        <taxon>Actinomycetota</taxon>
        <taxon>Actinomycetes</taxon>
        <taxon>Micrococcales</taxon>
        <taxon>Microbacteriaceae</taxon>
        <taxon>Microbacterium</taxon>
    </lineage>
</organism>
<sequence length="343" mass="35596">MPSLRLRRGAAVLSLLTAGTLALTACSTGSAPSATGTGSADGAFPATVEHVYGKTVIESAPKNVATIGWGSFDAAIALGTIPVTIPTATFGDPDGDGYLAWTKDAIVADKAKLPPVHDETDGIPYEKIADTSPDLILGANSGLTKQEYDTLTKIAPTVAYPGAPWGTSWRDSTTMVGTALGKSAEAKTLIADTEKAMATEMAKYPAATGKTGMVIWVDAKDPGKVQYYTPNDTRVKYLNDLGFATPKSLADLAKNEKGFVGTISAEQADKLDADVAVVYVQGGDLSTLQNDPLLSRIPAVKKGSVVLMNDEELLMAVSAPTVLSIPWALPTYAKMLGGAATKA</sequence>
<protein>
    <submittedName>
        <fullName evidence="7">Putative siderophore-binding lipoprotein YfiY</fullName>
    </submittedName>
</protein>
<dbReference type="STRING" id="582680.RS86_00588"/>
<evidence type="ECO:0000313" key="7">
    <source>
        <dbReference type="EMBL" id="KJL35205.1"/>
    </source>
</evidence>
<dbReference type="PROSITE" id="PS51257">
    <property type="entry name" value="PROKAR_LIPOPROTEIN"/>
    <property type="match status" value="1"/>
</dbReference>
<evidence type="ECO:0000256" key="2">
    <source>
        <dbReference type="ARBA" id="ARBA00008814"/>
    </source>
</evidence>
<dbReference type="PATRIC" id="fig|582680.6.peg.605"/>
<dbReference type="Proteomes" id="UP000033740">
    <property type="component" value="Unassembled WGS sequence"/>
</dbReference>
<dbReference type="EMBL" id="JYIX01000024">
    <property type="protein sequence ID" value="KJL35205.1"/>
    <property type="molecule type" value="Genomic_DNA"/>
</dbReference>
<dbReference type="PANTHER" id="PTHR30532">
    <property type="entry name" value="IRON III DICITRATE-BINDING PERIPLASMIC PROTEIN"/>
    <property type="match status" value="1"/>
</dbReference>
<evidence type="ECO:0000256" key="5">
    <source>
        <dbReference type="SAM" id="SignalP"/>
    </source>
</evidence>
<dbReference type="Gene3D" id="3.40.50.1980">
    <property type="entry name" value="Nitrogenase molybdenum iron protein domain"/>
    <property type="match status" value="2"/>
</dbReference>
<evidence type="ECO:0000313" key="8">
    <source>
        <dbReference type="Proteomes" id="UP000033740"/>
    </source>
</evidence>
<evidence type="ECO:0000256" key="1">
    <source>
        <dbReference type="ARBA" id="ARBA00004196"/>
    </source>
</evidence>
<feature type="signal peptide" evidence="5">
    <location>
        <begin position="1"/>
        <end position="24"/>
    </location>
</feature>
<evidence type="ECO:0000256" key="3">
    <source>
        <dbReference type="ARBA" id="ARBA00022448"/>
    </source>
</evidence>
<evidence type="ECO:0000259" key="6">
    <source>
        <dbReference type="PROSITE" id="PS50983"/>
    </source>
</evidence>
<dbReference type="CDD" id="cd01146">
    <property type="entry name" value="FhuD"/>
    <property type="match status" value="1"/>
</dbReference>
<keyword evidence="4 5" id="KW-0732">Signal</keyword>
<name>A0A0F0LSI0_9MICO</name>
<dbReference type="Pfam" id="PF01497">
    <property type="entry name" value="Peripla_BP_2"/>
    <property type="match status" value="1"/>
</dbReference>
<feature type="domain" description="Fe/B12 periplasmic-binding" evidence="6">
    <location>
        <begin position="63"/>
        <end position="340"/>
    </location>
</feature>
<comment type="similarity">
    <text evidence="2">Belongs to the bacterial solute-binding protein 8 family.</text>
</comment>
<keyword evidence="8" id="KW-1185">Reference proteome</keyword>
<reference evidence="7 8" key="1">
    <citation type="submission" date="2015-02" db="EMBL/GenBank/DDBJ databases">
        <title>Draft genome sequences of ten Microbacterium spp. with emphasis on heavy metal contaminated environments.</title>
        <authorList>
            <person name="Corretto E."/>
        </authorList>
    </citation>
    <scope>NUCLEOTIDE SEQUENCE [LARGE SCALE GENOMIC DNA]</scope>
    <source>
        <strain evidence="7 8">ARN176</strain>
    </source>
</reference>
<keyword evidence="3" id="KW-0813">Transport</keyword>
<dbReference type="PROSITE" id="PS50983">
    <property type="entry name" value="FE_B12_PBP"/>
    <property type="match status" value="1"/>
</dbReference>
<dbReference type="PANTHER" id="PTHR30532:SF24">
    <property type="entry name" value="FERRIC ENTEROBACTIN-BINDING PERIPLASMIC PROTEIN FEPB"/>
    <property type="match status" value="1"/>
</dbReference>
<feature type="chain" id="PRO_5039508601" evidence="5">
    <location>
        <begin position="25"/>
        <end position="343"/>
    </location>
</feature>
<comment type="subcellular location">
    <subcellularLocation>
        <location evidence="1">Cell envelope</location>
    </subcellularLocation>
</comment>